<sequence>MSNKKDECSCGGDCCAQKQEKKKIDIDFLYLDLNTCKRCQGAESNLDQAINEVSTVLKSAGYEVSVNKVNISSPELAIKHEFLSSPTIRINGNDISLDVTETACKDCGDICGDSVDCRSWFYEGVEHPEPPKEMIVNAILKEVYGGHSQSPKPKKEYLLPDNLRAFFTGITAKKEERED</sequence>
<keyword evidence="2" id="KW-1185">Reference proteome</keyword>
<comment type="caution">
    <text evidence="1">The sequence shown here is derived from an EMBL/GenBank/DDBJ whole genome shotgun (WGS) entry which is preliminary data.</text>
</comment>
<accession>A0A5C5E6R0</accession>
<dbReference type="RefSeq" id="WP_140186781.1">
    <property type="nucleotide sequence ID" value="NZ_VENO01000003.1"/>
</dbReference>
<gene>
    <name evidence="1" type="ORF">FHK04_10765</name>
</gene>
<reference evidence="1 2" key="1">
    <citation type="submission" date="2019-06" db="EMBL/GenBank/DDBJ databases">
        <title>Description Trichococcus psychrophilus sp. nov., isolated from a cold spring, by genomic and phenotypic analyses.</title>
        <authorList>
            <person name="Zakharyuk A."/>
        </authorList>
    </citation>
    <scope>NUCLEOTIDE SEQUENCE [LARGE SCALE GENOMIC DNA]</scope>
    <source>
        <strain evidence="1 2">SKBG</strain>
    </source>
</reference>
<dbReference type="AlphaFoldDB" id="A0A5C5E6R0"/>
<dbReference type="InterPro" id="IPR021219">
    <property type="entry name" value="DUF2703"/>
</dbReference>
<evidence type="ECO:0000313" key="2">
    <source>
        <dbReference type="Proteomes" id="UP000313395"/>
    </source>
</evidence>
<proteinExistence type="predicted"/>
<dbReference type="Pfam" id="PF10865">
    <property type="entry name" value="DUF2703"/>
    <property type="match status" value="1"/>
</dbReference>
<dbReference type="Proteomes" id="UP000313395">
    <property type="component" value="Unassembled WGS sequence"/>
</dbReference>
<protein>
    <submittedName>
        <fullName evidence="1">DUF2703 domain-containing protein</fullName>
    </submittedName>
</protein>
<evidence type="ECO:0000313" key="1">
    <source>
        <dbReference type="EMBL" id="TNV68671.1"/>
    </source>
</evidence>
<organism evidence="1 2">
    <name type="scientific">Trichococcus shcherbakoviae subsp. psychrophilus</name>
    <dbReference type="NCBI Taxonomy" id="2585775"/>
    <lineage>
        <taxon>Bacteria</taxon>
        <taxon>Bacillati</taxon>
        <taxon>Bacillota</taxon>
        <taxon>Bacilli</taxon>
        <taxon>Lactobacillales</taxon>
        <taxon>Carnobacteriaceae</taxon>
        <taxon>Trichococcus</taxon>
    </lineage>
</organism>
<dbReference type="EMBL" id="VENO01000003">
    <property type="protein sequence ID" value="TNV68671.1"/>
    <property type="molecule type" value="Genomic_DNA"/>
</dbReference>
<name>A0A5C5E6R0_9LACT</name>